<sequence>MRPNIVYPILNHFAAYSLTSLTMPKHYYRLLFSASHIERWKQKKFSSFHPHGPPSEWLAASQRKSWDKTEYPLVTNNGVYLESARDEYVKWCENHADQIQEMEWDKLEDDFKWKISELKGVCAFDNPAGAYWYGDHDEAAPNDADRFVVFTGNEVFRLKSEANGGVQALVIKQLGKIMTRHEFIAKHCENEIPARPEGIPETPPELPGLSENWYEPDDNSGEIPHVR</sequence>
<organism evidence="2 3">
    <name type="scientific">Calycomorphotria hydatis</name>
    <dbReference type="NCBI Taxonomy" id="2528027"/>
    <lineage>
        <taxon>Bacteria</taxon>
        <taxon>Pseudomonadati</taxon>
        <taxon>Planctomycetota</taxon>
        <taxon>Planctomycetia</taxon>
        <taxon>Planctomycetales</taxon>
        <taxon>Planctomycetaceae</taxon>
        <taxon>Calycomorphotria</taxon>
    </lineage>
</organism>
<protein>
    <submittedName>
        <fullName evidence="2">Uncharacterized protein</fullName>
    </submittedName>
</protein>
<gene>
    <name evidence="2" type="ORF">V22_39340</name>
</gene>
<accession>A0A517TE63</accession>
<feature type="region of interest" description="Disordered" evidence="1">
    <location>
        <begin position="193"/>
        <end position="227"/>
    </location>
</feature>
<evidence type="ECO:0000313" key="3">
    <source>
        <dbReference type="Proteomes" id="UP000319976"/>
    </source>
</evidence>
<evidence type="ECO:0000313" key="2">
    <source>
        <dbReference type="EMBL" id="QDT66663.1"/>
    </source>
</evidence>
<dbReference type="KEGG" id="chya:V22_39340"/>
<dbReference type="EMBL" id="CP036316">
    <property type="protein sequence ID" value="QDT66663.1"/>
    <property type="molecule type" value="Genomic_DNA"/>
</dbReference>
<dbReference type="AlphaFoldDB" id="A0A517TE63"/>
<keyword evidence="3" id="KW-1185">Reference proteome</keyword>
<proteinExistence type="predicted"/>
<reference evidence="2 3" key="1">
    <citation type="submission" date="2019-02" db="EMBL/GenBank/DDBJ databases">
        <title>Deep-cultivation of Planctomycetes and their phenomic and genomic characterization uncovers novel biology.</title>
        <authorList>
            <person name="Wiegand S."/>
            <person name="Jogler M."/>
            <person name="Boedeker C."/>
            <person name="Pinto D."/>
            <person name="Vollmers J."/>
            <person name="Rivas-Marin E."/>
            <person name="Kohn T."/>
            <person name="Peeters S.H."/>
            <person name="Heuer A."/>
            <person name="Rast P."/>
            <person name="Oberbeckmann S."/>
            <person name="Bunk B."/>
            <person name="Jeske O."/>
            <person name="Meyerdierks A."/>
            <person name="Storesund J.E."/>
            <person name="Kallscheuer N."/>
            <person name="Luecker S."/>
            <person name="Lage O.M."/>
            <person name="Pohl T."/>
            <person name="Merkel B.J."/>
            <person name="Hornburger P."/>
            <person name="Mueller R.-W."/>
            <person name="Bruemmer F."/>
            <person name="Labrenz M."/>
            <person name="Spormann A.M."/>
            <person name="Op den Camp H."/>
            <person name="Overmann J."/>
            <person name="Amann R."/>
            <person name="Jetten M.S.M."/>
            <person name="Mascher T."/>
            <person name="Medema M.H."/>
            <person name="Devos D.P."/>
            <person name="Kaster A.-K."/>
            <person name="Ovreas L."/>
            <person name="Rohde M."/>
            <person name="Galperin M.Y."/>
            <person name="Jogler C."/>
        </authorList>
    </citation>
    <scope>NUCLEOTIDE SEQUENCE [LARGE SCALE GENOMIC DNA]</scope>
    <source>
        <strain evidence="2 3">V22</strain>
    </source>
</reference>
<dbReference type="Proteomes" id="UP000319976">
    <property type="component" value="Chromosome"/>
</dbReference>
<evidence type="ECO:0000256" key="1">
    <source>
        <dbReference type="SAM" id="MobiDB-lite"/>
    </source>
</evidence>
<name>A0A517TE63_9PLAN</name>